<sequence length="280" mass="30842">MIYLKDVSYVRLGSPDLESAEAFATACLGLQIAERGKKKLYFRSDDRAHTLCYSEGDAGNQTVGFEVEDDASLQVAASTLEALGHAVHAGTAEEAEQRKVKAFIGFYDPTGNHIELVVRPERSGPRYFASRDAGITGFSHVGLNSTNLLRDERFWTQVCNARVSDRIGDISLMRVNAIHHTIALLPAPNAGIQHINHQVGSSDDVLRSHYFLNEKRVPIVFGPGRHPTSGARFLYFKGPDGMVFEYSVGVGEIENDETHRPRQFGFEPASFCMWGAKPAG</sequence>
<evidence type="ECO:0000313" key="2">
    <source>
        <dbReference type="EMBL" id="MBH5386658.1"/>
    </source>
</evidence>
<accession>A0ABS0P061</accession>
<dbReference type="InterPro" id="IPR037523">
    <property type="entry name" value="VOC_core"/>
</dbReference>
<dbReference type="InterPro" id="IPR004360">
    <property type="entry name" value="Glyas_Fos-R_dOase_dom"/>
</dbReference>
<reference evidence="2 3" key="1">
    <citation type="submission" date="2020-07" db="EMBL/GenBank/DDBJ databases">
        <title>Bradyrhizobium diversity isolated from nodules of indigenous legumes of Western Australia.</title>
        <authorList>
            <person name="Klepa M.S."/>
        </authorList>
    </citation>
    <scope>NUCLEOTIDE SEQUENCE [LARGE SCALE GENOMIC DNA]</scope>
    <source>
        <strain evidence="2 3">CNPSo 4019</strain>
    </source>
</reference>
<dbReference type="PROSITE" id="PS51819">
    <property type="entry name" value="VOC"/>
    <property type="match status" value="2"/>
</dbReference>
<proteinExistence type="predicted"/>
<gene>
    <name evidence="2" type="ORF">H1B27_10220</name>
</gene>
<dbReference type="CDD" id="cd07258">
    <property type="entry name" value="PpCmtC_C"/>
    <property type="match status" value="1"/>
</dbReference>
<comment type="caution">
    <text evidence="2">The sequence shown here is derived from an EMBL/GenBank/DDBJ whole genome shotgun (WGS) entry which is preliminary data.</text>
</comment>
<dbReference type="Pfam" id="PF00903">
    <property type="entry name" value="Glyoxalase"/>
    <property type="match status" value="2"/>
</dbReference>
<keyword evidence="3" id="KW-1185">Reference proteome</keyword>
<dbReference type="CDD" id="cd08361">
    <property type="entry name" value="PpCmtC_N"/>
    <property type="match status" value="1"/>
</dbReference>
<evidence type="ECO:0000259" key="1">
    <source>
        <dbReference type="PROSITE" id="PS51819"/>
    </source>
</evidence>
<protein>
    <submittedName>
        <fullName evidence="2">VOC family protein</fullName>
    </submittedName>
</protein>
<dbReference type="EMBL" id="JACEGD010000008">
    <property type="protein sequence ID" value="MBH5386658.1"/>
    <property type="molecule type" value="Genomic_DNA"/>
</dbReference>
<dbReference type="Proteomes" id="UP001194539">
    <property type="component" value="Unassembled WGS sequence"/>
</dbReference>
<dbReference type="RefSeq" id="WP_197965956.1">
    <property type="nucleotide sequence ID" value="NZ_JACEGD010000008.1"/>
</dbReference>
<name>A0ABS0P061_9BRAD</name>
<dbReference type="InterPro" id="IPR029068">
    <property type="entry name" value="Glyas_Bleomycin-R_OHBP_Dase"/>
</dbReference>
<dbReference type="SUPFAM" id="SSF54593">
    <property type="entry name" value="Glyoxalase/Bleomycin resistance protein/Dihydroxybiphenyl dioxygenase"/>
    <property type="match status" value="1"/>
</dbReference>
<evidence type="ECO:0000313" key="3">
    <source>
        <dbReference type="Proteomes" id="UP001194539"/>
    </source>
</evidence>
<organism evidence="2 3">
    <name type="scientific">Bradyrhizobium diversitatis</name>
    <dbReference type="NCBI Taxonomy" id="2755406"/>
    <lineage>
        <taxon>Bacteria</taxon>
        <taxon>Pseudomonadati</taxon>
        <taxon>Pseudomonadota</taxon>
        <taxon>Alphaproteobacteria</taxon>
        <taxon>Hyphomicrobiales</taxon>
        <taxon>Nitrobacteraceae</taxon>
        <taxon>Bradyrhizobium</taxon>
    </lineage>
</organism>
<dbReference type="Gene3D" id="3.10.180.10">
    <property type="entry name" value="2,3-Dihydroxybiphenyl 1,2-Dioxygenase, domain 1"/>
    <property type="match status" value="2"/>
</dbReference>
<feature type="domain" description="VOC" evidence="1">
    <location>
        <begin position="6"/>
        <end position="119"/>
    </location>
</feature>
<feature type="domain" description="VOC" evidence="1">
    <location>
        <begin position="137"/>
        <end position="249"/>
    </location>
</feature>